<evidence type="ECO:0000313" key="8">
    <source>
        <dbReference type="Proteomes" id="UP000266721"/>
    </source>
</evidence>
<evidence type="ECO:0000256" key="3">
    <source>
        <dbReference type="ARBA" id="ARBA00022737"/>
    </source>
</evidence>
<dbReference type="GO" id="GO:0006816">
    <property type="term" value="P:calcium ion transport"/>
    <property type="evidence" value="ECO:0007669"/>
    <property type="project" value="TreeGrafter"/>
</dbReference>
<evidence type="ECO:0000259" key="6">
    <source>
        <dbReference type="Pfam" id="PF02010"/>
    </source>
</evidence>
<evidence type="ECO:0000256" key="1">
    <source>
        <dbReference type="ARBA" id="ARBA00004370"/>
    </source>
</evidence>
<dbReference type="Proteomes" id="UP000266721">
    <property type="component" value="Unassembled WGS sequence"/>
</dbReference>
<evidence type="ECO:0000313" key="7">
    <source>
        <dbReference type="EMBL" id="OPL20965.1"/>
    </source>
</evidence>
<keyword evidence="8" id="KW-1185">Reference proteome</keyword>
<protein>
    <recommendedName>
        <fullName evidence="6">PKD/REJ-like domain-containing protein</fullName>
    </recommendedName>
</protein>
<comment type="subcellular location">
    <subcellularLocation>
        <location evidence="1">Membrane</location>
    </subcellularLocation>
</comment>
<feature type="domain" description="PKD/REJ-like" evidence="6">
    <location>
        <begin position="60"/>
        <end position="167"/>
    </location>
</feature>
<reference evidence="7 8" key="1">
    <citation type="journal article" date="2016" name="PLoS ONE">
        <title>A First Insight into the Genome of the Filter-Feeder Mussel Mytilus galloprovincialis.</title>
        <authorList>
            <person name="Murgarella M."/>
            <person name="Puiu D."/>
            <person name="Novoa B."/>
            <person name="Figueras A."/>
            <person name="Posada D."/>
            <person name="Canchaya C."/>
        </authorList>
    </citation>
    <scope>NUCLEOTIDE SEQUENCE [LARGE SCALE GENOMIC DNA]</scope>
    <source>
        <tissue evidence="7">Muscle</tissue>
    </source>
</reference>
<feature type="non-terminal residue" evidence="7">
    <location>
        <position position="1"/>
    </location>
</feature>
<keyword evidence="2" id="KW-0812">Transmembrane</keyword>
<dbReference type="AlphaFoldDB" id="A0A3R5WDK5"/>
<evidence type="ECO:0000256" key="2">
    <source>
        <dbReference type="ARBA" id="ARBA00022692"/>
    </source>
</evidence>
<dbReference type="InterPro" id="IPR002859">
    <property type="entry name" value="PKD/REJ-like"/>
</dbReference>
<dbReference type="GO" id="GO:0005886">
    <property type="term" value="C:plasma membrane"/>
    <property type="evidence" value="ECO:0007669"/>
    <property type="project" value="TreeGrafter"/>
</dbReference>
<keyword evidence="4" id="KW-1133">Transmembrane helix</keyword>
<accession>A0A3R5WDK5</accession>
<dbReference type="EMBL" id="KV597127">
    <property type="protein sequence ID" value="OPL20965.1"/>
    <property type="molecule type" value="Genomic_DNA"/>
</dbReference>
<keyword evidence="5" id="KW-0472">Membrane</keyword>
<name>A0A3R5WDK5_MYTGA</name>
<keyword evidence="3" id="KW-0677">Repeat</keyword>
<dbReference type="PANTHER" id="PTHR46730:SF1">
    <property type="entry name" value="PLAT DOMAIN-CONTAINING PROTEIN"/>
    <property type="match status" value="1"/>
</dbReference>
<dbReference type="Pfam" id="PF02010">
    <property type="entry name" value="REJ"/>
    <property type="match status" value="1"/>
</dbReference>
<dbReference type="GO" id="GO:0005261">
    <property type="term" value="F:monoatomic cation channel activity"/>
    <property type="evidence" value="ECO:0007669"/>
    <property type="project" value="TreeGrafter"/>
</dbReference>
<organism evidence="7 8">
    <name type="scientific">Mytilus galloprovincialis</name>
    <name type="common">Mediterranean mussel</name>
    <dbReference type="NCBI Taxonomy" id="29158"/>
    <lineage>
        <taxon>Eukaryota</taxon>
        <taxon>Metazoa</taxon>
        <taxon>Spiralia</taxon>
        <taxon>Lophotrochozoa</taxon>
        <taxon>Mollusca</taxon>
        <taxon>Bivalvia</taxon>
        <taxon>Autobranchia</taxon>
        <taxon>Pteriomorphia</taxon>
        <taxon>Mytilida</taxon>
        <taxon>Mytiloidea</taxon>
        <taxon>Mytilidae</taxon>
        <taxon>Mytilinae</taxon>
        <taxon>Mytilus</taxon>
    </lineage>
</organism>
<gene>
    <name evidence="7" type="ORF">AM593_05455</name>
</gene>
<evidence type="ECO:0000256" key="4">
    <source>
        <dbReference type="ARBA" id="ARBA00022989"/>
    </source>
</evidence>
<sequence length="181" mass="20995">MAKYAVMVKSMWYVECKDCTQDDILTYQWTMYYKDFNGDWQLISDLTEFSDSSYGREGIGEASSTFLTNSAPYGGHCEADPSIGNASTTAFKIMCFDWKDETENPMKYEFLIVEKSDEDDGEMTATEINFPVGDPNNNDTLYLRVKIYDVYGDYNVSDFTVIVRIEEKLEILLNWMNNRQY</sequence>
<proteinExistence type="predicted"/>
<dbReference type="PANTHER" id="PTHR46730">
    <property type="entry name" value="POLYCYSTIN-1"/>
    <property type="match status" value="1"/>
</dbReference>
<evidence type="ECO:0000256" key="5">
    <source>
        <dbReference type="ARBA" id="ARBA00023136"/>
    </source>
</evidence>